<accession>A0A090WRB9</accession>
<keyword evidence="1" id="KW-0472">Membrane</keyword>
<evidence type="ECO:0000256" key="1">
    <source>
        <dbReference type="SAM" id="Phobius"/>
    </source>
</evidence>
<evidence type="ECO:0000313" key="2">
    <source>
        <dbReference type="EMBL" id="GAL79536.1"/>
    </source>
</evidence>
<keyword evidence="1" id="KW-0812">Transmembrane</keyword>
<organism evidence="2 3">
    <name type="scientific">Algibacter lectus</name>
    <dbReference type="NCBI Taxonomy" id="221126"/>
    <lineage>
        <taxon>Bacteria</taxon>
        <taxon>Pseudomonadati</taxon>
        <taxon>Bacteroidota</taxon>
        <taxon>Flavobacteriia</taxon>
        <taxon>Flavobacteriales</taxon>
        <taxon>Flavobacteriaceae</taxon>
        <taxon>Algibacter</taxon>
    </lineage>
</organism>
<reference evidence="2 3" key="1">
    <citation type="journal article" date="2014" name="Genome Announc.">
        <title>Draft Genome Sequences of Marine Flavobacterium Algibacter lectus Strains SS8 and NR4.</title>
        <authorList>
            <person name="Takatani N."/>
            <person name="Nakanishi M."/>
            <person name="Meirelles P."/>
            <person name="Mino S."/>
            <person name="Suda W."/>
            <person name="Oshima K."/>
            <person name="Hattori M."/>
            <person name="Ohkuma M."/>
            <person name="Hosokawa M."/>
            <person name="Miyashita K."/>
            <person name="Thompson F.L."/>
            <person name="Niwa A."/>
            <person name="Sawabe T."/>
            <person name="Sawabe T."/>
        </authorList>
    </citation>
    <scope>NUCLEOTIDE SEQUENCE [LARGE SCALE GENOMIC DNA]</scope>
    <source>
        <strain evidence="3">JCM19274</strain>
    </source>
</reference>
<proteinExistence type="predicted"/>
<keyword evidence="1" id="KW-1133">Transmembrane helix</keyword>
<sequence>MFEVANWIKDNIQAIVFLPIRDTTFENYKHDKPLDTVVKDLIFKINPPSLEQVLSARISYISKLSNSNNDGYYFLDNGIKVKYPSKEEENYLNSILSSLFSNNFFKNLISGFTGRNIRNGIEIFLDFCKSGHINDSEITKILKSEGKYILPNHLISKVFIRGSKVYYTDLNSRIKIYFLVFPMTLFLTHLLELVF</sequence>
<dbReference type="Proteomes" id="UP000029643">
    <property type="component" value="Unassembled WGS sequence"/>
</dbReference>
<protein>
    <submittedName>
        <fullName evidence="2">Uncharacterized protein</fullName>
    </submittedName>
</protein>
<comment type="caution">
    <text evidence="2">The sequence shown here is derived from an EMBL/GenBank/DDBJ whole genome shotgun (WGS) entry which is preliminary data.</text>
</comment>
<name>A0A090WRB9_9FLAO</name>
<dbReference type="EMBL" id="BBNU01000006">
    <property type="protein sequence ID" value="GAL79536.1"/>
    <property type="molecule type" value="Genomic_DNA"/>
</dbReference>
<feature type="transmembrane region" description="Helical" evidence="1">
    <location>
        <begin position="176"/>
        <end position="194"/>
    </location>
</feature>
<dbReference type="AlphaFoldDB" id="A0A090WRB9"/>
<gene>
    <name evidence="2" type="ORF">JCM19274_2044</name>
</gene>
<evidence type="ECO:0000313" key="3">
    <source>
        <dbReference type="Proteomes" id="UP000029643"/>
    </source>
</evidence>